<keyword evidence="7" id="KW-1185">Reference proteome</keyword>
<dbReference type="GO" id="GO:0031297">
    <property type="term" value="P:replication fork processing"/>
    <property type="evidence" value="ECO:0007669"/>
    <property type="project" value="TreeGrafter"/>
</dbReference>
<evidence type="ECO:0000256" key="2">
    <source>
        <dbReference type="ARBA" id="ARBA00022763"/>
    </source>
</evidence>
<name>A0AAD4D8K5_9FUNG</name>
<feature type="region of interest" description="Disordered" evidence="5">
    <location>
        <begin position="94"/>
        <end position="117"/>
    </location>
</feature>
<comment type="caution">
    <text evidence="6">The sequence shown here is derived from an EMBL/GenBank/DDBJ whole genome shotgun (WGS) entry which is preliminary data.</text>
</comment>
<dbReference type="InterPro" id="IPR009072">
    <property type="entry name" value="Histone-fold"/>
</dbReference>
<dbReference type="Gene3D" id="1.10.20.10">
    <property type="entry name" value="Histone, subunit A"/>
    <property type="match status" value="1"/>
</dbReference>
<evidence type="ECO:0008006" key="8">
    <source>
        <dbReference type="Google" id="ProtNLM"/>
    </source>
</evidence>
<gene>
    <name evidence="6" type="ORF">BGZ95_001501</name>
</gene>
<dbReference type="GO" id="GO:0071821">
    <property type="term" value="C:FANCM-MHF complex"/>
    <property type="evidence" value="ECO:0007669"/>
    <property type="project" value="InterPro"/>
</dbReference>
<evidence type="ECO:0000256" key="4">
    <source>
        <dbReference type="ARBA" id="ARBA00023204"/>
    </source>
</evidence>
<dbReference type="GO" id="GO:0006281">
    <property type="term" value="P:DNA repair"/>
    <property type="evidence" value="ECO:0007669"/>
    <property type="project" value="UniProtKB-KW"/>
</dbReference>
<evidence type="ECO:0000313" key="6">
    <source>
        <dbReference type="EMBL" id="KAG0270810.1"/>
    </source>
</evidence>
<dbReference type="CDD" id="cd22919">
    <property type="entry name" value="HFD_CENP-S"/>
    <property type="match status" value="1"/>
</dbReference>
<dbReference type="AlphaFoldDB" id="A0AAD4D8K5"/>
<evidence type="ECO:0000256" key="3">
    <source>
        <dbReference type="ARBA" id="ARBA00023125"/>
    </source>
</evidence>
<keyword evidence="2" id="KW-0227">DNA damage</keyword>
<protein>
    <recommendedName>
        <fullName evidence="8">Centromere protein S</fullName>
    </recommendedName>
</protein>
<dbReference type="EMBL" id="JAAAIL010001302">
    <property type="protein sequence ID" value="KAG0270810.1"/>
    <property type="molecule type" value="Genomic_DNA"/>
</dbReference>
<keyword evidence="4" id="KW-0234">DNA repair</keyword>
<evidence type="ECO:0000256" key="1">
    <source>
        <dbReference type="ARBA" id="ARBA00006612"/>
    </source>
</evidence>
<dbReference type="SUPFAM" id="SSF47113">
    <property type="entry name" value="Histone-fold"/>
    <property type="match status" value="1"/>
</dbReference>
<organism evidence="6 7">
    <name type="scientific">Linnemannia exigua</name>
    <dbReference type="NCBI Taxonomy" id="604196"/>
    <lineage>
        <taxon>Eukaryota</taxon>
        <taxon>Fungi</taxon>
        <taxon>Fungi incertae sedis</taxon>
        <taxon>Mucoromycota</taxon>
        <taxon>Mortierellomycotina</taxon>
        <taxon>Mortierellomycetes</taxon>
        <taxon>Mortierellales</taxon>
        <taxon>Mortierellaceae</taxon>
        <taxon>Linnemannia</taxon>
    </lineage>
</organism>
<dbReference type="GO" id="GO:0046982">
    <property type="term" value="F:protein heterodimerization activity"/>
    <property type="evidence" value="ECO:0007669"/>
    <property type="project" value="InterPro"/>
</dbReference>
<reference evidence="6" key="1">
    <citation type="journal article" date="2020" name="Fungal Divers.">
        <title>Resolving the Mortierellaceae phylogeny through synthesis of multi-gene phylogenetics and phylogenomics.</title>
        <authorList>
            <person name="Vandepol N."/>
            <person name="Liber J."/>
            <person name="Desiro A."/>
            <person name="Na H."/>
            <person name="Kennedy M."/>
            <person name="Barry K."/>
            <person name="Grigoriev I.V."/>
            <person name="Miller A.N."/>
            <person name="O'Donnell K."/>
            <person name="Stajich J.E."/>
            <person name="Bonito G."/>
        </authorList>
    </citation>
    <scope>NUCLEOTIDE SEQUENCE</scope>
    <source>
        <strain evidence="6">NRRL 28262</strain>
    </source>
</reference>
<dbReference type="GO" id="GO:0000712">
    <property type="term" value="P:resolution of meiotic recombination intermediates"/>
    <property type="evidence" value="ECO:0007669"/>
    <property type="project" value="TreeGrafter"/>
</dbReference>
<dbReference type="InterPro" id="IPR029003">
    <property type="entry name" value="CENP-S/Mhf1"/>
</dbReference>
<dbReference type="Pfam" id="PF15630">
    <property type="entry name" value="CENP-S"/>
    <property type="match status" value="1"/>
</dbReference>
<dbReference type="PANTHER" id="PTHR22980:SF0">
    <property type="entry name" value="CENTROMERE PROTEIN S"/>
    <property type="match status" value="1"/>
</dbReference>
<sequence length="117" mass="12926">MSDNEDGPRERLKAAIWYTVGEICNAEKDKLNVALTPQLIASLAQIVYTQAETLGKDLEMFARHAKRSTINADDVKVCYGAYGVWSLLQRDRSIFGSTPGSPKERESGKETFIGNGD</sequence>
<evidence type="ECO:0000256" key="5">
    <source>
        <dbReference type="SAM" id="MobiDB-lite"/>
    </source>
</evidence>
<dbReference type="GO" id="GO:0003677">
    <property type="term" value="F:DNA binding"/>
    <property type="evidence" value="ECO:0007669"/>
    <property type="project" value="UniProtKB-KW"/>
</dbReference>
<keyword evidence="3" id="KW-0238">DNA-binding</keyword>
<dbReference type="PANTHER" id="PTHR22980">
    <property type="entry name" value="CORTISTATIN"/>
    <property type="match status" value="1"/>
</dbReference>
<accession>A0AAD4D8K5</accession>
<comment type="similarity">
    <text evidence="1">Belongs to the TAF9 family. CENP-S/MHF1 subfamily.</text>
</comment>
<evidence type="ECO:0000313" key="7">
    <source>
        <dbReference type="Proteomes" id="UP001194580"/>
    </source>
</evidence>
<proteinExistence type="inferred from homology"/>
<dbReference type="Proteomes" id="UP001194580">
    <property type="component" value="Unassembled WGS sequence"/>
</dbReference>
<dbReference type="GO" id="GO:0003682">
    <property type="term" value="F:chromatin binding"/>
    <property type="evidence" value="ECO:0007669"/>
    <property type="project" value="TreeGrafter"/>
</dbReference>